<keyword evidence="5" id="KW-1185">Reference proteome</keyword>
<dbReference type="Proteomes" id="UP000003573">
    <property type="component" value="Unassembled WGS sequence"/>
</dbReference>
<comment type="caution">
    <text evidence="4">The sequence shown here is derived from an EMBL/GenBank/DDBJ whole genome shotgun (WGS) entry which is preliminary data.</text>
</comment>
<reference evidence="4 5" key="1">
    <citation type="journal article" date="2014" name="Int. J. Syst. Evol. Microbiol.">
        <title>Phylogenomics and the dynamic genome evolution of the genus Streptococcus.</title>
        <authorList>
            <consortium name="The Broad Institute Genome Sequencing Platform"/>
            <person name="Richards V.P."/>
            <person name="Palmer S.R."/>
            <person name="Pavinski Bitar P.D."/>
            <person name="Qin X."/>
            <person name="Weinstock G.M."/>
            <person name="Highlander S.K."/>
            <person name="Town C.D."/>
            <person name="Burne R.A."/>
            <person name="Stanhope M.J."/>
        </authorList>
    </citation>
    <scope>NUCLEOTIDE SEQUENCE [LARGE SCALE GENOMIC DNA]</scope>
    <source>
        <strain evidence="4 5">NCTC 11558</strain>
    </source>
</reference>
<dbReference type="AlphaFoldDB" id="G5JV68"/>
<feature type="domain" description="D-alanyl-D-alanine carboxypeptidase-like core" evidence="3">
    <location>
        <begin position="88"/>
        <end position="222"/>
    </location>
</feature>
<dbReference type="EMBL" id="AEUW02000001">
    <property type="protein sequence ID" value="EHJ53029.1"/>
    <property type="molecule type" value="Genomic_DNA"/>
</dbReference>
<organism evidence="4 5">
    <name type="scientific">Streptococcus macacae NCTC 11558</name>
    <dbReference type="NCBI Taxonomy" id="764298"/>
    <lineage>
        <taxon>Bacteria</taxon>
        <taxon>Bacillati</taxon>
        <taxon>Bacillota</taxon>
        <taxon>Bacilli</taxon>
        <taxon>Lactobacillales</taxon>
        <taxon>Streptococcaceae</taxon>
        <taxon>Streptococcus</taxon>
    </lineage>
</organism>
<dbReference type="STRING" id="764298.STRMA_1778"/>
<name>G5JV68_9STRE</name>
<keyword evidence="4" id="KW-0645">Protease</keyword>
<dbReference type="GO" id="GO:0009002">
    <property type="term" value="F:serine-type D-Ala-D-Ala carboxypeptidase activity"/>
    <property type="evidence" value="ECO:0007669"/>
    <property type="project" value="UniProtKB-EC"/>
</dbReference>
<dbReference type="eggNOG" id="COG1876">
    <property type="taxonomic scope" value="Bacteria"/>
</dbReference>
<dbReference type="EC" id="3.4.16.4" evidence="4"/>
<keyword evidence="2" id="KW-1133">Transmembrane helix</keyword>
<dbReference type="OrthoDB" id="9792074at2"/>
<dbReference type="RefSeq" id="WP_003081786.1">
    <property type="nucleotide sequence ID" value="NZ_AEUW02000001.1"/>
</dbReference>
<dbReference type="InterPro" id="IPR058193">
    <property type="entry name" value="VanY/YodJ_core_dom"/>
</dbReference>
<proteinExistence type="predicted"/>
<evidence type="ECO:0000313" key="5">
    <source>
        <dbReference type="Proteomes" id="UP000003573"/>
    </source>
</evidence>
<protein>
    <submittedName>
        <fullName evidence="4">Serine-type D-Ala-D-Ala carboxypeptidase</fullName>
        <ecNumber evidence="4">3.4.16.4</ecNumber>
    </submittedName>
</protein>
<dbReference type="Pfam" id="PF02557">
    <property type="entry name" value="VanY"/>
    <property type="match status" value="1"/>
</dbReference>
<feature type="transmembrane region" description="Helical" evidence="2">
    <location>
        <begin position="7"/>
        <end position="28"/>
    </location>
</feature>
<dbReference type="SUPFAM" id="SSF55166">
    <property type="entry name" value="Hedgehog/DD-peptidase"/>
    <property type="match status" value="1"/>
</dbReference>
<dbReference type="InterPro" id="IPR052179">
    <property type="entry name" value="DD-CPase-like"/>
</dbReference>
<feature type="region of interest" description="Disordered" evidence="1">
    <location>
        <begin position="37"/>
        <end position="57"/>
    </location>
</feature>
<dbReference type="InterPro" id="IPR003709">
    <property type="entry name" value="VanY-like_core_dom"/>
</dbReference>
<evidence type="ECO:0000259" key="3">
    <source>
        <dbReference type="Pfam" id="PF02557"/>
    </source>
</evidence>
<keyword evidence="4" id="KW-0121">Carboxypeptidase</keyword>
<evidence type="ECO:0000313" key="4">
    <source>
        <dbReference type="EMBL" id="EHJ53029.1"/>
    </source>
</evidence>
<feature type="compositionally biased region" description="Basic and acidic residues" evidence="1">
    <location>
        <begin position="38"/>
        <end position="48"/>
    </location>
</feature>
<keyword evidence="4" id="KW-0378">Hydrolase</keyword>
<dbReference type="CDD" id="cd14852">
    <property type="entry name" value="LD-carboxypeptidase"/>
    <property type="match status" value="1"/>
</dbReference>
<keyword evidence="2" id="KW-0472">Membrane</keyword>
<keyword evidence="2" id="KW-0812">Transmembrane</keyword>
<evidence type="ECO:0000256" key="1">
    <source>
        <dbReference type="SAM" id="MobiDB-lite"/>
    </source>
</evidence>
<sequence length="246" mass="27947">MRKKISPLSTLVLLTFILIFVLGLYFFLQKSRQTGTDKSIHQKVERSKTSSAAHPHRGISSKDWELVLVNRDNRKSEMNPELTDINGIKVDSRIAENTKKFLAAAQQIDASEHLISGYRSVNYQQELFNNYVEQEKAADPSLSQEDAEKKVQTYSQPAGASEHQTGLAIDMSTVDSLNESDPSVVAKVASIAPKYGFVLRFPKDKKSSTGIDYEDWHYRYVGVKSAEYMTKHHLTLEDYLRELKEK</sequence>
<dbReference type="InterPro" id="IPR009045">
    <property type="entry name" value="Zn_M74/Hedgehog-like"/>
</dbReference>
<dbReference type="PANTHER" id="PTHR34385">
    <property type="entry name" value="D-ALANYL-D-ALANINE CARBOXYPEPTIDASE"/>
    <property type="match status" value="1"/>
</dbReference>
<dbReference type="GO" id="GO:0006508">
    <property type="term" value="P:proteolysis"/>
    <property type="evidence" value="ECO:0007669"/>
    <property type="project" value="InterPro"/>
</dbReference>
<dbReference type="PANTHER" id="PTHR34385:SF1">
    <property type="entry name" value="PEPTIDOGLYCAN L-ALANYL-D-GLUTAMATE ENDOPEPTIDASE CWLK"/>
    <property type="match status" value="1"/>
</dbReference>
<gene>
    <name evidence="4" type="ORF">STRMA_1778</name>
</gene>
<evidence type="ECO:0000256" key="2">
    <source>
        <dbReference type="SAM" id="Phobius"/>
    </source>
</evidence>
<dbReference type="Gene3D" id="3.30.1380.10">
    <property type="match status" value="1"/>
</dbReference>
<accession>G5JV68</accession>